<sequence length="120" mass="12939">MFYNPISNNKDEEEELQLIIQLAAGTFTWLASGSKCRENDAKAGLSVHVHRMVAKAVQWHAKVCNSRGMHAGMHAATTEAYAQGRSCTLLLLALLLAAEPGAAKDHATTTPKAEANCHQP</sequence>
<evidence type="ECO:0000313" key="2">
    <source>
        <dbReference type="EMBL" id="CAE8704699.1"/>
    </source>
</evidence>
<protein>
    <submittedName>
        <fullName evidence="2">Uncharacterized protein</fullName>
    </submittedName>
</protein>
<name>A0A813KLT9_POLGL</name>
<keyword evidence="4" id="KW-1185">Reference proteome</keyword>
<dbReference type="Proteomes" id="UP000626109">
    <property type="component" value="Unassembled WGS sequence"/>
</dbReference>
<dbReference type="Proteomes" id="UP000654075">
    <property type="component" value="Unassembled WGS sequence"/>
</dbReference>
<organism evidence="2 3">
    <name type="scientific">Polarella glacialis</name>
    <name type="common">Dinoflagellate</name>
    <dbReference type="NCBI Taxonomy" id="89957"/>
    <lineage>
        <taxon>Eukaryota</taxon>
        <taxon>Sar</taxon>
        <taxon>Alveolata</taxon>
        <taxon>Dinophyceae</taxon>
        <taxon>Suessiales</taxon>
        <taxon>Suessiaceae</taxon>
        <taxon>Polarella</taxon>
    </lineage>
</organism>
<dbReference type="EMBL" id="CAJNNV010028091">
    <property type="protein sequence ID" value="CAE8622930.1"/>
    <property type="molecule type" value="Genomic_DNA"/>
</dbReference>
<evidence type="ECO:0000313" key="1">
    <source>
        <dbReference type="EMBL" id="CAE8622930.1"/>
    </source>
</evidence>
<reference evidence="2" key="1">
    <citation type="submission" date="2021-02" db="EMBL/GenBank/DDBJ databases">
        <authorList>
            <person name="Dougan E. K."/>
            <person name="Rhodes N."/>
            <person name="Thang M."/>
            <person name="Chan C."/>
        </authorList>
    </citation>
    <scope>NUCLEOTIDE SEQUENCE</scope>
</reference>
<evidence type="ECO:0000313" key="3">
    <source>
        <dbReference type="Proteomes" id="UP000626109"/>
    </source>
</evidence>
<dbReference type="AlphaFoldDB" id="A0A813KLT9"/>
<evidence type="ECO:0000313" key="4">
    <source>
        <dbReference type="Proteomes" id="UP000654075"/>
    </source>
</evidence>
<proteinExistence type="predicted"/>
<accession>A0A813KLT9</accession>
<gene>
    <name evidence="1" type="ORF">PGLA1383_LOCUS40273</name>
    <name evidence="2" type="ORF">PGLA2088_LOCUS33326</name>
</gene>
<dbReference type="EMBL" id="CAJNNW010030844">
    <property type="protein sequence ID" value="CAE8704699.1"/>
    <property type="molecule type" value="Genomic_DNA"/>
</dbReference>
<comment type="caution">
    <text evidence="2">The sequence shown here is derived from an EMBL/GenBank/DDBJ whole genome shotgun (WGS) entry which is preliminary data.</text>
</comment>